<protein>
    <submittedName>
        <fullName evidence="3">DUF342 domain-containing protein</fullName>
    </submittedName>
</protein>
<feature type="domain" description="Flagellar Assembly Protein A N-terminal region" evidence="2">
    <location>
        <begin position="150"/>
        <end position="269"/>
    </location>
</feature>
<name>A0A7M1AXH7_9BACT</name>
<dbReference type="InterPro" id="IPR046866">
    <property type="entry name" value="FapA_N"/>
</dbReference>
<dbReference type="EMBL" id="CP041165">
    <property type="protein sequence ID" value="QOP42026.1"/>
    <property type="molecule type" value="Genomic_DNA"/>
</dbReference>
<sequence>MISFAPFTKKTVSIPKTLSNYTQQKNISIKDIDFTLEKYETLIRRKDIKDDLLIENPAEIDEEILLDKDARIYQRYDIKISPSDLDINSYKITLAANKQKTKVIAIIKAGSIFNKDEKLYEKLLAQIQHKKLATGFLINIFEEDLETQLQKLIKILPYGKKLPKDIKFVVARGIEPTDGDDGEVQKIYLSYQQDEQRNYIDGVKKGELVLRYKKPLNGSGGRSCEGKYIPEKLAQNFNIPEMDESVILKENDKFMEFYANEDGFVEYDDKTLKISKTLKLEGADYKSTGHLDAKDLKDEISVEIKHNKEAYEDAIGEGLKVDVKDLNVDGSIGSNVNVAAQSINIDAQTHKRATFTVENKANIKLHRGDLTASHAEIEILETGKITAHKSIHVKKVVGGELAAPKIYIDELVSNAKIIASELIEIKSIRGSNNILMINPDKVQAYHQEKEDLTKAIKDKQQKYQEDFDALHKEIAEHAQEIDRIKTFQKRILVAQSTGKAPTKQDLIRVREYKRKSQEFKEREEQFKEREESIKQMEAELEKLLEQDLHAEIRTKSLYDGHIKVIFVNPDDGKELVFMPQGQVEVISLKLDERNNRVIKTTP</sequence>
<organism evidence="3 4">
    <name type="scientific">Sulfurimonas marina</name>
    <dbReference type="NCBI Taxonomy" id="2590551"/>
    <lineage>
        <taxon>Bacteria</taxon>
        <taxon>Pseudomonadati</taxon>
        <taxon>Campylobacterota</taxon>
        <taxon>Epsilonproteobacteria</taxon>
        <taxon>Campylobacterales</taxon>
        <taxon>Sulfurimonadaceae</taxon>
        <taxon>Sulfurimonas</taxon>
    </lineage>
</organism>
<evidence type="ECO:0000313" key="4">
    <source>
        <dbReference type="Proteomes" id="UP000593910"/>
    </source>
</evidence>
<dbReference type="KEGG" id="smax:FJR03_09880"/>
<dbReference type="Proteomes" id="UP000593910">
    <property type="component" value="Chromosome"/>
</dbReference>
<proteinExistence type="predicted"/>
<keyword evidence="4" id="KW-1185">Reference proteome</keyword>
<reference evidence="3 4" key="1">
    <citation type="submission" date="2019-06" db="EMBL/GenBank/DDBJ databases">
        <title>Sulfurimonas gotlandica sp. nov., a chemoautotrophic and psychrotolerant epsilonproteobacterium isolated from a pelagic redoxcline, and an emended description of the genus Sulfurimonas.</title>
        <authorList>
            <person name="Wang S."/>
            <person name="Jiang L."/>
            <person name="Shao Z."/>
        </authorList>
    </citation>
    <scope>NUCLEOTIDE SEQUENCE [LARGE SCALE GENOMIC DNA]</scope>
    <source>
        <strain evidence="3 4">B2</strain>
    </source>
</reference>
<feature type="coiled-coil region" evidence="1">
    <location>
        <begin position="442"/>
        <end position="480"/>
    </location>
</feature>
<feature type="coiled-coil region" evidence="1">
    <location>
        <begin position="509"/>
        <end position="553"/>
    </location>
</feature>
<accession>A0A7M1AXH7</accession>
<evidence type="ECO:0000313" key="3">
    <source>
        <dbReference type="EMBL" id="QOP42026.1"/>
    </source>
</evidence>
<keyword evidence="1" id="KW-0175">Coiled coil</keyword>
<evidence type="ECO:0000259" key="2">
    <source>
        <dbReference type="Pfam" id="PF20250"/>
    </source>
</evidence>
<gene>
    <name evidence="3" type="ORF">FJR03_09880</name>
</gene>
<dbReference type="Pfam" id="PF20250">
    <property type="entry name" value="FapA_N"/>
    <property type="match status" value="1"/>
</dbReference>
<dbReference type="RefSeq" id="WP_193113347.1">
    <property type="nucleotide sequence ID" value="NZ_CP041165.1"/>
</dbReference>
<dbReference type="AlphaFoldDB" id="A0A7M1AXH7"/>
<evidence type="ECO:0000256" key="1">
    <source>
        <dbReference type="SAM" id="Coils"/>
    </source>
</evidence>